<dbReference type="EMBL" id="JBHUIP010000009">
    <property type="protein sequence ID" value="MFD2263220.1"/>
    <property type="molecule type" value="Genomic_DNA"/>
</dbReference>
<dbReference type="PROSITE" id="PS50893">
    <property type="entry name" value="ABC_TRANSPORTER_2"/>
    <property type="match status" value="2"/>
</dbReference>
<dbReference type="InterPro" id="IPR003593">
    <property type="entry name" value="AAA+_ATPase"/>
</dbReference>
<evidence type="ECO:0000259" key="5">
    <source>
        <dbReference type="PROSITE" id="PS50893"/>
    </source>
</evidence>
<dbReference type="Proteomes" id="UP001597295">
    <property type="component" value="Unassembled WGS sequence"/>
</dbReference>
<dbReference type="SMART" id="SM00382">
    <property type="entry name" value="AAA"/>
    <property type="match status" value="2"/>
</dbReference>
<keyword evidence="1" id="KW-0677">Repeat</keyword>
<dbReference type="Pfam" id="PF12848">
    <property type="entry name" value="ABC_tran_Xtn"/>
    <property type="match status" value="1"/>
</dbReference>
<dbReference type="PROSITE" id="PS00211">
    <property type="entry name" value="ABC_TRANSPORTER_1"/>
    <property type="match status" value="2"/>
</dbReference>
<dbReference type="PANTHER" id="PTHR19211:SF14">
    <property type="entry name" value="ATP-BINDING CASSETTE SUB-FAMILY F MEMBER 1"/>
    <property type="match status" value="1"/>
</dbReference>
<organism evidence="6 7">
    <name type="scientific">Lacibacterium aquatile</name>
    <dbReference type="NCBI Taxonomy" id="1168082"/>
    <lineage>
        <taxon>Bacteria</taxon>
        <taxon>Pseudomonadati</taxon>
        <taxon>Pseudomonadota</taxon>
        <taxon>Alphaproteobacteria</taxon>
        <taxon>Rhodospirillales</taxon>
        <taxon>Rhodospirillaceae</taxon>
    </lineage>
</organism>
<dbReference type="InterPro" id="IPR027417">
    <property type="entry name" value="P-loop_NTPase"/>
</dbReference>
<proteinExistence type="predicted"/>
<dbReference type="PANTHER" id="PTHR19211">
    <property type="entry name" value="ATP-BINDING TRANSPORT PROTEIN-RELATED"/>
    <property type="match status" value="1"/>
</dbReference>
<dbReference type="GO" id="GO:0005524">
    <property type="term" value="F:ATP binding"/>
    <property type="evidence" value="ECO:0007669"/>
    <property type="project" value="UniProtKB-KW"/>
</dbReference>
<reference evidence="7" key="1">
    <citation type="journal article" date="2019" name="Int. J. Syst. Evol. Microbiol.">
        <title>The Global Catalogue of Microorganisms (GCM) 10K type strain sequencing project: providing services to taxonomists for standard genome sequencing and annotation.</title>
        <authorList>
            <consortium name="The Broad Institute Genomics Platform"/>
            <consortium name="The Broad Institute Genome Sequencing Center for Infectious Disease"/>
            <person name="Wu L."/>
            <person name="Ma J."/>
        </authorList>
    </citation>
    <scope>NUCLEOTIDE SEQUENCE [LARGE SCALE GENOMIC DNA]</scope>
    <source>
        <strain evidence="7">CGMCC 1.19062</strain>
    </source>
</reference>
<dbReference type="InterPro" id="IPR050611">
    <property type="entry name" value="ABCF"/>
</dbReference>
<evidence type="ECO:0000313" key="6">
    <source>
        <dbReference type="EMBL" id="MFD2263220.1"/>
    </source>
</evidence>
<name>A0ABW5DRV6_9PROT</name>
<feature type="compositionally biased region" description="Basic and acidic residues" evidence="4">
    <location>
        <begin position="524"/>
        <end position="546"/>
    </location>
</feature>
<evidence type="ECO:0000256" key="2">
    <source>
        <dbReference type="ARBA" id="ARBA00022741"/>
    </source>
</evidence>
<dbReference type="InterPro" id="IPR017871">
    <property type="entry name" value="ABC_transporter-like_CS"/>
</dbReference>
<dbReference type="InterPro" id="IPR032781">
    <property type="entry name" value="ABC_tran_Xtn"/>
</dbReference>
<keyword evidence="3 6" id="KW-0067">ATP-binding</keyword>
<feature type="domain" description="ABC transporter" evidence="5">
    <location>
        <begin position="2"/>
        <end position="243"/>
    </location>
</feature>
<gene>
    <name evidence="6" type="ORF">ACFSM5_10005</name>
</gene>
<dbReference type="Gene3D" id="3.40.50.300">
    <property type="entry name" value="P-loop containing nucleotide triphosphate hydrolases"/>
    <property type="match status" value="2"/>
</dbReference>
<dbReference type="SUPFAM" id="SSF52540">
    <property type="entry name" value="P-loop containing nucleoside triphosphate hydrolases"/>
    <property type="match status" value="2"/>
</dbReference>
<keyword evidence="7" id="KW-1185">Reference proteome</keyword>
<comment type="caution">
    <text evidence="6">The sequence shown here is derived from an EMBL/GenBank/DDBJ whole genome shotgun (WGS) entry which is preliminary data.</text>
</comment>
<dbReference type="CDD" id="cd03221">
    <property type="entry name" value="ABCF_EF-3"/>
    <property type="match status" value="2"/>
</dbReference>
<dbReference type="InterPro" id="IPR003439">
    <property type="entry name" value="ABC_transporter-like_ATP-bd"/>
</dbReference>
<feature type="region of interest" description="Disordered" evidence="4">
    <location>
        <begin position="523"/>
        <end position="546"/>
    </location>
</feature>
<dbReference type="RefSeq" id="WP_379876197.1">
    <property type="nucleotide sequence ID" value="NZ_JBHUIP010000009.1"/>
</dbReference>
<sequence>MLDINEITLRVAGRALLEGASARVSEGHRIGLIGRNGTGKTTLLKLLMGQMEADQGKISLPRDCRIGTVAQEVAGDATTPLDLVLAGDAERAALIAESLTVTDPERIADIQMRLVDIGAYAAEARAATILHGLGFDANAQNMPLSAFSGGWRMRAALAAALFAEPDLLLLDEPTNHLDIEAALWLENFLQRWPRTLIMISHDRDFLNAVCTGIIHLQARKLTVYSGNYDTFERVRAERIALTEASIAKQQAQRAHMQAFVDRFKAKASKARQAQSRMKAIAKLAPIAGVERDPTIKFGFPNPDELSPPMVSLDEATVGYDGRAILRGVDFRLDPDDRVALLGANGNGKTTLAKLIAGRLDTMEGDRVAAAKLRVGYFAQHQVDELRLDETPIASMSRALPQAKPELVRARLGAFGFGAEKANTLVGKLSGGEKARLTLALITIDAPHLLILDEPTNHLDIEARQALVEALADYTGAVILVSHDRGMVEMVADRLMLVEDGTVRDFDGDVEDYRKHILSKSAEANADKRAAARAEKQEKKNDAERRKQAAALREQLKPLRNQTDKAEKKLAELTAKKAKLEVEMAAANTPKERMIALSKEQGELGVQIKAAEEAWLALADQLETAQAVAAE</sequence>
<protein>
    <submittedName>
        <fullName evidence="6">ATP-binding cassette domain-containing protein</fullName>
    </submittedName>
</protein>
<keyword evidence="2" id="KW-0547">Nucleotide-binding</keyword>
<evidence type="ECO:0000256" key="3">
    <source>
        <dbReference type="ARBA" id="ARBA00022840"/>
    </source>
</evidence>
<feature type="domain" description="ABC transporter" evidence="5">
    <location>
        <begin position="310"/>
        <end position="524"/>
    </location>
</feature>
<evidence type="ECO:0000313" key="7">
    <source>
        <dbReference type="Proteomes" id="UP001597295"/>
    </source>
</evidence>
<evidence type="ECO:0000256" key="1">
    <source>
        <dbReference type="ARBA" id="ARBA00022737"/>
    </source>
</evidence>
<evidence type="ECO:0000256" key="4">
    <source>
        <dbReference type="SAM" id="MobiDB-lite"/>
    </source>
</evidence>
<accession>A0ABW5DRV6</accession>
<dbReference type="Pfam" id="PF00005">
    <property type="entry name" value="ABC_tran"/>
    <property type="match status" value="2"/>
</dbReference>